<accession>A0A7X2H2L7</accession>
<evidence type="ECO:0000313" key="3">
    <source>
        <dbReference type="EMBL" id="MRN52426.1"/>
    </source>
</evidence>
<dbReference type="AlphaFoldDB" id="A0A7X2H2L7"/>
<feature type="signal peptide" evidence="2">
    <location>
        <begin position="1"/>
        <end position="24"/>
    </location>
</feature>
<feature type="compositionally biased region" description="Basic and acidic residues" evidence="1">
    <location>
        <begin position="42"/>
        <end position="56"/>
    </location>
</feature>
<dbReference type="Proteomes" id="UP000463051">
    <property type="component" value="Unassembled WGS sequence"/>
</dbReference>
<evidence type="ECO:0000313" key="4">
    <source>
        <dbReference type="Proteomes" id="UP000463051"/>
    </source>
</evidence>
<evidence type="ECO:0000256" key="1">
    <source>
        <dbReference type="SAM" id="MobiDB-lite"/>
    </source>
</evidence>
<keyword evidence="2" id="KW-0732">Signal</keyword>
<name>A0A7X2H2L7_9BACL</name>
<proteinExistence type="predicted"/>
<feature type="region of interest" description="Disordered" evidence="1">
    <location>
        <begin position="30"/>
        <end position="56"/>
    </location>
</feature>
<organism evidence="3 4">
    <name type="scientific">Paenibacillus monticola</name>
    <dbReference type="NCBI Taxonomy" id="2666075"/>
    <lineage>
        <taxon>Bacteria</taxon>
        <taxon>Bacillati</taxon>
        <taxon>Bacillota</taxon>
        <taxon>Bacilli</taxon>
        <taxon>Bacillales</taxon>
        <taxon>Paenibacillaceae</taxon>
        <taxon>Paenibacillus</taxon>
    </lineage>
</organism>
<evidence type="ECO:0000256" key="2">
    <source>
        <dbReference type="SAM" id="SignalP"/>
    </source>
</evidence>
<dbReference type="EMBL" id="WJXB01000002">
    <property type="protein sequence ID" value="MRN52426.1"/>
    <property type="molecule type" value="Genomic_DNA"/>
</dbReference>
<feature type="chain" id="PRO_5038460831" description="DUF2680 domain-containing protein" evidence="2">
    <location>
        <begin position="25"/>
        <end position="166"/>
    </location>
</feature>
<protein>
    <recommendedName>
        <fullName evidence="5">DUF2680 domain-containing protein</fullName>
    </recommendedName>
</protein>
<reference evidence="3 4" key="1">
    <citation type="submission" date="2019-11" db="EMBL/GenBank/DDBJ databases">
        <title>Paenibacillus monticola sp. nov., a novel PGPR strain isolated from mountain sample in China.</title>
        <authorList>
            <person name="Zhao Q."/>
            <person name="Li H.-P."/>
            <person name="Zhang J.-L."/>
        </authorList>
    </citation>
    <scope>NUCLEOTIDE SEQUENCE [LARGE SCALE GENOMIC DNA]</scope>
    <source>
        <strain evidence="3 4">LC-T2</strain>
    </source>
</reference>
<comment type="caution">
    <text evidence="3">The sequence shown here is derived from an EMBL/GenBank/DDBJ whole genome shotgun (WGS) entry which is preliminary data.</text>
</comment>
<dbReference type="RefSeq" id="WP_154117450.1">
    <property type="nucleotide sequence ID" value="NZ_WJXB01000002.1"/>
</dbReference>
<keyword evidence="4" id="KW-1185">Reference proteome</keyword>
<gene>
    <name evidence="3" type="ORF">GJB61_05385</name>
</gene>
<sequence length="166" mass="18082">MSNRIKRITVIAVAVLFSITPAMAFANPVGTERAPSTAPDSIHSENAHRAHPGKEGGFRAGGHFIIIETARLLEMDRTELVNKLKAGKTLSGLALEKKGWSEEQYIQKLSEAASLKLDKAITEGRLTADEATKLKAALPAILKLRINKVEHFHEGKPADQQAKNPK</sequence>
<evidence type="ECO:0008006" key="5">
    <source>
        <dbReference type="Google" id="ProtNLM"/>
    </source>
</evidence>